<dbReference type="SUPFAM" id="SSF53335">
    <property type="entry name" value="S-adenosyl-L-methionine-dependent methyltransferases"/>
    <property type="match status" value="1"/>
</dbReference>
<protein>
    <submittedName>
        <fullName evidence="2">Class I SAM-dependent methyltransferase</fullName>
    </submittedName>
</protein>
<evidence type="ECO:0000259" key="1">
    <source>
        <dbReference type="Pfam" id="PF08241"/>
    </source>
</evidence>
<proteinExistence type="predicted"/>
<dbReference type="Proteomes" id="UP000622580">
    <property type="component" value="Unassembled WGS sequence"/>
</dbReference>
<feature type="domain" description="Methyltransferase type 11" evidence="1">
    <location>
        <begin position="50"/>
        <end position="148"/>
    </location>
</feature>
<keyword evidence="2" id="KW-0808">Transferase</keyword>
<dbReference type="PANTHER" id="PTHR42912">
    <property type="entry name" value="METHYLTRANSFERASE"/>
    <property type="match status" value="1"/>
</dbReference>
<gene>
    <name evidence="2" type="ORF">JKL49_09070</name>
</gene>
<organism evidence="2 3">
    <name type="scientific">Phenylobacterium glaciei</name>
    <dbReference type="NCBI Taxonomy" id="2803784"/>
    <lineage>
        <taxon>Bacteria</taxon>
        <taxon>Pseudomonadati</taxon>
        <taxon>Pseudomonadota</taxon>
        <taxon>Alphaproteobacteria</taxon>
        <taxon>Caulobacterales</taxon>
        <taxon>Caulobacteraceae</taxon>
        <taxon>Phenylobacterium</taxon>
    </lineage>
</organism>
<comment type="caution">
    <text evidence="2">The sequence shown here is derived from an EMBL/GenBank/DDBJ whole genome shotgun (WGS) entry which is preliminary data.</text>
</comment>
<dbReference type="InterPro" id="IPR050508">
    <property type="entry name" value="Methyltransf_Superfamily"/>
</dbReference>
<dbReference type="InterPro" id="IPR029063">
    <property type="entry name" value="SAM-dependent_MTases_sf"/>
</dbReference>
<accession>A0A941CZM0</accession>
<dbReference type="PANTHER" id="PTHR42912:SF80">
    <property type="entry name" value="METHYLTRANSFERASE DOMAIN-CONTAINING PROTEIN"/>
    <property type="match status" value="1"/>
</dbReference>
<dbReference type="Pfam" id="PF08241">
    <property type="entry name" value="Methyltransf_11"/>
    <property type="match status" value="1"/>
</dbReference>
<sequence>MRRPAFIAKQARHAHGPLGRLIAFIMARETWSQNQRAIAALEISNGENVLDIGCGHGRSLPALSDLTPDGLVVGVDPSELMVEIAANRTKMLIKACRADVAHASVENLPFVAGAFDKVLCVHVLYFWPDLSDAFKEIARVLKPGGLLALLFRTSDGAATASFPADVYLFRSCEEVATILTKVGFSVEAVINVGDCVLLTARRSG</sequence>
<dbReference type="GO" id="GO:0008757">
    <property type="term" value="F:S-adenosylmethionine-dependent methyltransferase activity"/>
    <property type="evidence" value="ECO:0007669"/>
    <property type="project" value="InterPro"/>
</dbReference>
<dbReference type="RefSeq" id="WP_215339884.1">
    <property type="nucleotide sequence ID" value="NZ_JAGSGD010000001.1"/>
</dbReference>
<dbReference type="AlphaFoldDB" id="A0A941CZM0"/>
<keyword evidence="3" id="KW-1185">Reference proteome</keyword>
<dbReference type="GO" id="GO:0032259">
    <property type="term" value="P:methylation"/>
    <property type="evidence" value="ECO:0007669"/>
    <property type="project" value="UniProtKB-KW"/>
</dbReference>
<evidence type="ECO:0000313" key="2">
    <source>
        <dbReference type="EMBL" id="MBR7619536.1"/>
    </source>
</evidence>
<name>A0A941CZM0_9CAUL</name>
<evidence type="ECO:0000313" key="3">
    <source>
        <dbReference type="Proteomes" id="UP000622580"/>
    </source>
</evidence>
<dbReference type="InterPro" id="IPR013216">
    <property type="entry name" value="Methyltransf_11"/>
</dbReference>
<dbReference type="Gene3D" id="3.40.50.150">
    <property type="entry name" value="Vaccinia Virus protein VP39"/>
    <property type="match status" value="1"/>
</dbReference>
<dbReference type="EMBL" id="JAGSGD010000001">
    <property type="protein sequence ID" value="MBR7619536.1"/>
    <property type="molecule type" value="Genomic_DNA"/>
</dbReference>
<keyword evidence="2" id="KW-0489">Methyltransferase</keyword>
<dbReference type="CDD" id="cd02440">
    <property type="entry name" value="AdoMet_MTases"/>
    <property type="match status" value="1"/>
</dbReference>
<reference evidence="2" key="1">
    <citation type="submission" date="2021-04" db="EMBL/GenBank/DDBJ databases">
        <title>Draft genome assembly of strain Phenylobacterium sp. 20VBR1 using MiniION and Illumina platforms.</title>
        <authorList>
            <person name="Thomas F.A."/>
            <person name="Krishnan K.P."/>
            <person name="Sinha R.K."/>
        </authorList>
    </citation>
    <scope>NUCLEOTIDE SEQUENCE</scope>
    <source>
        <strain evidence="2">20VBR1</strain>
    </source>
</reference>